<dbReference type="Proteomes" id="UP000031971">
    <property type="component" value="Unassembled WGS sequence"/>
</dbReference>
<dbReference type="STRING" id="272627.CCC_02985"/>
<evidence type="ECO:0008006" key="3">
    <source>
        <dbReference type="Google" id="ProtNLM"/>
    </source>
</evidence>
<comment type="caution">
    <text evidence="1">The sequence shown here is derived from an EMBL/GenBank/DDBJ whole genome shotgun (WGS) entry which is preliminary data.</text>
</comment>
<gene>
    <name evidence="1" type="ORF">CCC_02985</name>
</gene>
<proteinExistence type="predicted"/>
<dbReference type="Gene3D" id="1.10.790.20">
    <property type="entry name" value="Domain of unknown function DUF1476"/>
    <property type="match status" value="1"/>
</dbReference>
<dbReference type="PIRSF" id="PIRSF031780">
    <property type="entry name" value="UCP031780"/>
    <property type="match status" value="1"/>
</dbReference>
<dbReference type="RefSeq" id="WP_041039918.1">
    <property type="nucleotide sequence ID" value="NZ_JXSL01000020.1"/>
</dbReference>
<dbReference type="Pfam" id="PF07345">
    <property type="entry name" value="ATPaseInh_sub_z"/>
    <property type="match status" value="1"/>
</dbReference>
<sequence length="109" mass="12343">MTAFDDREKAFEAKYRLDQEQEFKARIRRDKLLGLWAAEQMGISGDAAKTYALSVVDVEFDATDRDAGHKIVRDFIASGITLDEAAIRHQMAVLLEIAREQIVTEMGRP</sequence>
<keyword evidence="2" id="KW-1185">Reference proteome</keyword>
<dbReference type="OrthoDB" id="9810387at2"/>
<evidence type="ECO:0000313" key="2">
    <source>
        <dbReference type="Proteomes" id="UP000031971"/>
    </source>
</evidence>
<organism evidence="1 2">
    <name type="scientific">Paramagnetospirillum magnetotacticum MS-1</name>
    <dbReference type="NCBI Taxonomy" id="272627"/>
    <lineage>
        <taxon>Bacteria</taxon>
        <taxon>Pseudomonadati</taxon>
        <taxon>Pseudomonadota</taxon>
        <taxon>Alphaproteobacteria</taxon>
        <taxon>Rhodospirillales</taxon>
        <taxon>Magnetospirillaceae</taxon>
        <taxon>Paramagnetospirillum</taxon>
    </lineage>
</organism>
<evidence type="ECO:0000313" key="1">
    <source>
        <dbReference type="EMBL" id="KIM00197.1"/>
    </source>
</evidence>
<dbReference type="AlphaFoldDB" id="A0A0C2V563"/>
<reference evidence="1 2" key="1">
    <citation type="submission" date="2015-01" db="EMBL/GenBank/DDBJ databases">
        <title>Genome Sequence of Magnetospirillum magnetotacticum Strain MS-1.</title>
        <authorList>
            <person name="Marinov G.K."/>
            <person name="Smalley M.D."/>
            <person name="DeSalvo G."/>
        </authorList>
    </citation>
    <scope>NUCLEOTIDE SEQUENCE [LARGE SCALE GENOMIC DNA]</scope>
    <source>
        <strain evidence="1 2">MS-1</strain>
    </source>
</reference>
<accession>A0A0C2V563</accession>
<dbReference type="EMBL" id="JXSL01000020">
    <property type="protein sequence ID" value="KIM00197.1"/>
    <property type="molecule type" value="Genomic_DNA"/>
</dbReference>
<protein>
    <recommendedName>
        <fullName evidence="3">Aldolase</fullName>
    </recommendedName>
</protein>
<dbReference type="InterPro" id="IPR009945">
    <property type="entry name" value="ATPase_inh_sub_z"/>
</dbReference>
<dbReference type="InterPro" id="IPR038293">
    <property type="entry name" value="ATPase_inh_sub_z_sf"/>
</dbReference>
<name>A0A0C2V563_PARME</name>